<dbReference type="AlphaFoldDB" id="A0A9W4WTB3"/>
<dbReference type="Proteomes" id="UP001153678">
    <property type="component" value="Unassembled WGS sequence"/>
</dbReference>
<evidence type="ECO:0000256" key="1">
    <source>
        <dbReference type="ARBA" id="ARBA00004173"/>
    </source>
</evidence>
<reference evidence="7" key="1">
    <citation type="submission" date="2022-08" db="EMBL/GenBank/DDBJ databases">
        <authorList>
            <person name="Kallberg Y."/>
            <person name="Tangrot J."/>
            <person name="Rosling A."/>
        </authorList>
    </citation>
    <scope>NUCLEOTIDE SEQUENCE</scope>
    <source>
        <strain evidence="7">Wild A</strain>
    </source>
</reference>
<evidence type="ECO:0000256" key="4">
    <source>
        <dbReference type="ARBA" id="ARBA00022980"/>
    </source>
</evidence>
<evidence type="ECO:0000313" key="7">
    <source>
        <dbReference type="EMBL" id="CAI2177321.1"/>
    </source>
</evidence>
<comment type="subcellular location">
    <subcellularLocation>
        <location evidence="1">Mitochondrion</location>
    </subcellularLocation>
</comment>
<dbReference type="PANTHER" id="PTHR21338">
    <property type="entry name" value="MITOCHONDRIAL RIBOSOMAL PROTEIN L41"/>
    <property type="match status" value="1"/>
</dbReference>
<protein>
    <submittedName>
        <fullName evidence="7">10592_t:CDS:1</fullName>
    </submittedName>
</protein>
<dbReference type="OrthoDB" id="408933at2759"/>
<accession>A0A9W4WTB3</accession>
<evidence type="ECO:0000313" key="8">
    <source>
        <dbReference type="Proteomes" id="UP001153678"/>
    </source>
</evidence>
<proteinExistence type="inferred from homology"/>
<dbReference type="GO" id="GO:0006412">
    <property type="term" value="P:translation"/>
    <property type="evidence" value="ECO:0007669"/>
    <property type="project" value="TreeGrafter"/>
</dbReference>
<dbReference type="PANTHER" id="PTHR21338:SF0">
    <property type="entry name" value="LARGE RIBOSOMAL SUBUNIT PROTEIN ML41"/>
    <property type="match status" value="1"/>
</dbReference>
<dbReference type="GO" id="GO:0003735">
    <property type="term" value="F:structural constituent of ribosome"/>
    <property type="evidence" value="ECO:0007669"/>
    <property type="project" value="InterPro"/>
</dbReference>
<evidence type="ECO:0000256" key="2">
    <source>
        <dbReference type="ARBA" id="ARBA00010152"/>
    </source>
</evidence>
<sequence length="80" mass="9281">MGWHTRRGGYKINLEKVRTYVVPDLSDCLYLPYVEPKAKRGIKYTIDTNKYLEFAKTYVKKNESLSSTVEDNESSLLTVD</sequence>
<gene>
    <name evidence="7" type="ORF">FWILDA_LOCUS8030</name>
</gene>
<organism evidence="7 8">
    <name type="scientific">Funneliformis geosporum</name>
    <dbReference type="NCBI Taxonomy" id="1117311"/>
    <lineage>
        <taxon>Eukaryota</taxon>
        <taxon>Fungi</taxon>
        <taxon>Fungi incertae sedis</taxon>
        <taxon>Mucoromycota</taxon>
        <taxon>Glomeromycotina</taxon>
        <taxon>Glomeromycetes</taxon>
        <taxon>Glomerales</taxon>
        <taxon>Glomeraceae</taxon>
        <taxon>Funneliformis</taxon>
    </lineage>
</organism>
<keyword evidence="6" id="KW-0687">Ribonucleoprotein</keyword>
<dbReference type="GO" id="GO:0005762">
    <property type="term" value="C:mitochondrial large ribosomal subunit"/>
    <property type="evidence" value="ECO:0007669"/>
    <property type="project" value="InterPro"/>
</dbReference>
<keyword evidence="8" id="KW-1185">Reference proteome</keyword>
<evidence type="ECO:0000256" key="5">
    <source>
        <dbReference type="ARBA" id="ARBA00023128"/>
    </source>
</evidence>
<comment type="similarity">
    <text evidence="2">Belongs to the mitochondrion-specific ribosomal protein mL41 family.</text>
</comment>
<dbReference type="Pfam" id="PF09809">
    <property type="entry name" value="MRP-L27"/>
    <property type="match status" value="1"/>
</dbReference>
<name>A0A9W4WTB3_9GLOM</name>
<keyword evidence="4" id="KW-0689">Ribosomal protein</keyword>
<dbReference type="InterPro" id="IPR019189">
    <property type="entry name" value="Ribosomal_mL41"/>
</dbReference>
<keyword evidence="5" id="KW-0496">Mitochondrion</keyword>
<comment type="caution">
    <text evidence="7">The sequence shown here is derived from an EMBL/GenBank/DDBJ whole genome shotgun (WGS) entry which is preliminary data.</text>
</comment>
<keyword evidence="3" id="KW-0809">Transit peptide</keyword>
<evidence type="ECO:0000256" key="6">
    <source>
        <dbReference type="ARBA" id="ARBA00023274"/>
    </source>
</evidence>
<dbReference type="EMBL" id="CAMKVN010001655">
    <property type="protein sequence ID" value="CAI2177321.1"/>
    <property type="molecule type" value="Genomic_DNA"/>
</dbReference>
<evidence type="ECO:0000256" key="3">
    <source>
        <dbReference type="ARBA" id="ARBA00022946"/>
    </source>
</evidence>